<dbReference type="PANTHER" id="PTHR11496:SF102">
    <property type="entry name" value="ALCOHOL DEHYDROGENASE 4"/>
    <property type="match status" value="1"/>
</dbReference>
<keyword evidence="2" id="KW-0560">Oxidoreductase</keyword>
<dbReference type="CDD" id="cd08188">
    <property type="entry name" value="PDDH"/>
    <property type="match status" value="1"/>
</dbReference>
<dbReference type="RefSeq" id="WP_118041544.1">
    <property type="nucleotide sequence ID" value="NZ_BQNJ01000002.1"/>
</dbReference>
<evidence type="ECO:0000313" key="7">
    <source>
        <dbReference type="Proteomes" id="UP001055091"/>
    </source>
</evidence>
<keyword evidence="3" id="KW-0520">NAD</keyword>
<feature type="domain" description="Alcohol dehydrogenase iron-type/glycerol dehydrogenase GldA" evidence="4">
    <location>
        <begin position="12"/>
        <end position="176"/>
    </location>
</feature>
<evidence type="ECO:0000256" key="1">
    <source>
        <dbReference type="ARBA" id="ARBA00007358"/>
    </source>
</evidence>
<feature type="domain" description="Fe-containing alcohol dehydrogenase-like C-terminal" evidence="5">
    <location>
        <begin position="187"/>
        <end position="383"/>
    </location>
</feature>
<dbReference type="EMBL" id="BQNJ01000002">
    <property type="protein sequence ID" value="GKH04554.1"/>
    <property type="molecule type" value="Genomic_DNA"/>
</dbReference>
<organism evidence="6 7">
    <name type="scientific">Hungatella hathewayi</name>
    <dbReference type="NCBI Taxonomy" id="154046"/>
    <lineage>
        <taxon>Bacteria</taxon>
        <taxon>Bacillati</taxon>
        <taxon>Bacillota</taxon>
        <taxon>Clostridia</taxon>
        <taxon>Lachnospirales</taxon>
        <taxon>Lachnospiraceae</taxon>
        <taxon>Hungatella</taxon>
    </lineage>
</organism>
<comment type="caution">
    <text evidence="6">The sequence shown here is derived from an EMBL/GenBank/DDBJ whole genome shotgun (WGS) entry which is preliminary data.</text>
</comment>
<dbReference type="InterPro" id="IPR001670">
    <property type="entry name" value="ADH_Fe/GldA"/>
</dbReference>
<comment type="similarity">
    <text evidence="1">Belongs to the iron-containing alcohol dehydrogenase family.</text>
</comment>
<protein>
    <submittedName>
        <fullName evidence="6">L-threonine dehydrogenase</fullName>
    </submittedName>
</protein>
<dbReference type="PANTHER" id="PTHR11496">
    <property type="entry name" value="ALCOHOL DEHYDROGENASE"/>
    <property type="match status" value="1"/>
</dbReference>
<dbReference type="PROSITE" id="PS00060">
    <property type="entry name" value="ADH_IRON_2"/>
    <property type="match status" value="1"/>
</dbReference>
<dbReference type="InterPro" id="IPR056798">
    <property type="entry name" value="ADH_Fe_C"/>
</dbReference>
<accession>A0AA37NG01</accession>
<dbReference type="GO" id="GO:0046872">
    <property type="term" value="F:metal ion binding"/>
    <property type="evidence" value="ECO:0007669"/>
    <property type="project" value="InterPro"/>
</dbReference>
<evidence type="ECO:0000259" key="4">
    <source>
        <dbReference type="Pfam" id="PF00465"/>
    </source>
</evidence>
<proteinExistence type="inferred from homology"/>
<gene>
    <name evidence="6" type="ORF">CE91St55_65350</name>
</gene>
<name>A0AA37NG01_9FIRM</name>
<dbReference type="FunFam" id="1.20.1090.10:FF:000001">
    <property type="entry name" value="Aldehyde-alcohol dehydrogenase"/>
    <property type="match status" value="1"/>
</dbReference>
<reference evidence="6" key="1">
    <citation type="submission" date="2022-01" db="EMBL/GenBank/DDBJ databases">
        <title>Novel bile acid biosynthetic pathways are enriched in the microbiome of centenarians.</title>
        <authorList>
            <person name="Sato Y."/>
            <person name="Atarashi K."/>
            <person name="Plichta R.D."/>
            <person name="Arai Y."/>
            <person name="Sasajima S."/>
            <person name="Kearney M.S."/>
            <person name="Suda W."/>
            <person name="Takeshita K."/>
            <person name="Sasaki T."/>
            <person name="Okamoto S."/>
            <person name="Skelly N.A."/>
            <person name="Okamura Y."/>
            <person name="Vlamakis H."/>
            <person name="Li Y."/>
            <person name="Tanoue T."/>
            <person name="Takei H."/>
            <person name="Nittono H."/>
            <person name="Narushima S."/>
            <person name="Irie J."/>
            <person name="Itoh H."/>
            <person name="Moriya K."/>
            <person name="Sugiura Y."/>
            <person name="Suematsu M."/>
            <person name="Moritoki N."/>
            <person name="Shibata S."/>
            <person name="Littman R.D."/>
            <person name="Fischbach A.M."/>
            <person name="Uwamino Y."/>
            <person name="Inoue T."/>
            <person name="Honda A."/>
            <person name="Hattori M."/>
            <person name="Murai T."/>
            <person name="Xavier J.R."/>
            <person name="Hirose N."/>
            <person name="Honda K."/>
        </authorList>
    </citation>
    <scope>NUCLEOTIDE SEQUENCE</scope>
    <source>
        <strain evidence="6">CE91-St55</strain>
    </source>
</reference>
<evidence type="ECO:0000313" key="6">
    <source>
        <dbReference type="EMBL" id="GKH04554.1"/>
    </source>
</evidence>
<dbReference type="GO" id="GO:0004022">
    <property type="term" value="F:alcohol dehydrogenase (NAD+) activity"/>
    <property type="evidence" value="ECO:0007669"/>
    <property type="project" value="TreeGrafter"/>
</dbReference>
<dbReference type="Proteomes" id="UP001055091">
    <property type="component" value="Unassembled WGS sequence"/>
</dbReference>
<dbReference type="PROSITE" id="PS00913">
    <property type="entry name" value="ADH_IRON_1"/>
    <property type="match status" value="1"/>
</dbReference>
<evidence type="ECO:0000259" key="5">
    <source>
        <dbReference type="Pfam" id="PF25137"/>
    </source>
</evidence>
<dbReference type="InterPro" id="IPR018211">
    <property type="entry name" value="ADH_Fe_CS"/>
</dbReference>
<dbReference type="AlphaFoldDB" id="A0AA37NG01"/>
<evidence type="ECO:0000256" key="2">
    <source>
        <dbReference type="ARBA" id="ARBA00023002"/>
    </source>
</evidence>
<dbReference type="Gene3D" id="1.20.1090.10">
    <property type="entry name" value="Dehydroquinate synthase-like - alpha domain"/>
    <property type="match status" value="1"/>
</dbReference>
<dbReference type="Gene3D" id="3.40.50.1970">
    <property type="match status" value="1"/>
</dbReference>
<dbReference type="SUPFAM" id="SSF56796">
    <property type="entry name" value="Dehydroquinate synthase-like"/>
    <property type="match status" value="1"/>
</dbReference>
<dbReference type="InterPro" id="IPR039697">
    <property type="entry name" value="Alcohol_dehydrogenase_Fe"/>
</dbReference>
<dbReference type="Pfam" id="PF00465">
    <property type="entry name" value="Fe-ADH"/>
    <property type="match status" value="1"/>
</dbReference>
<dbReference type="FunFam" id="3.40.50.1970:FF:000003">
    <property type="entry name" value="Alcohol dehydrogenase, iron-containing"/>
    <property type="match status" value="1"/>
</dbReference>
<evidence type="ECO:0000256" key="3">
    <source>
        <dbReference type="ARBA" id="ARBA00023027"/>
    </source>
</evidence>
<dbReference type="Pfam" id="PF25137">
    <property type="entry name" value="ADH_Fe_C"/>
    <property type="match status" value="1"/>
</dbReference>
<sequence length="383" mass="41460">MRSKFAAAPVSLFGYGAREDLPELLQREKVRKALVITDKSLRNLGISGKVESVLEEAGFQTVVFDEVQPNPTLENVKEGVRLLKEEDCDFIVAVGGGSANDCAKAVRLLEAGGGCLEDYQGGNKSPERGKMLVAVNTTAGTGSEVSRAYLISDTEAKRKLIFKDDYAMPSIAVNDTELMEQLPANITAQTGMDALTHAVESFSSTGHSLLTELLAKDAMALIYKNLPEAVENPGSKRAREAMACGQYLAGLSFGNAGLGLVHAMAHQLGGTYNLPHGLCNAILLPWVMEFNLEAAEKPYAEIAWLWDEAGCRGMTSREKALYAVELVRSLSRRVKTEIPLSDLGVQSDDFSQLAEKALEDGCILSSPIQPGKEEIIELYRKAM</sequence>